<evidence type="ECO:0000313" key="4">
    <source>
        <dbReference type="EMBL" id="PZR04168.1"/>
    </source>
</evidence>
<dbReference type="InterPro" id="IPR006094">
    <property type="entry name" value="Oxid_FAD_bind_N"/>
</dbReference>
<dbReference type="PROSITE" id="PS51387">
    <property type="entry name" value="FAD_PCMH"/>
    <property type="match status" value="1"/>
</dbReference>
<evidence type="ECO:0000313" key="5">
    <source>
        <dbReference type="Proteomes" id="UP000249061"/>
    </source>
</evidence>
<dbReference type="InterPro" id="IPR016166">
    <property type="entry name" value="FAD-bd_PCMH"/>
</dbReference>
<dbReference type="InterPro" id="IPR007173">
    <property type="entry name" value="ALO_C"/>
</dbReference>
<protein>
    <recommendedName>
        <fullName evidence="3">FAD-binding PCMH-type domain-containing protein</fullName>
    </recommendedName>
</protein>
<reference evidence="4 5" key="1">
    <citation type="submission" date="2017-08" db="EMBL/GenBank/DDBJ databases">
        <title>Infants hospitalized years apart are colonized by the same room-sourced microbial strains.</title>
        <authorList>
            <person name="Brooks B."/>
            <person name="Olm M.R."/>
            <person name="Firek B.A."/>
            <person name="Baker R."/>
            <person name="Thomas B.C."/>
            <person name="Morowitz M.J."/>
            <person name="Banfield J.F."/>
        </authorList>
    </citation>
    <scope>NUCLEOTIDE SEQUENCE [LARGE SCALE GENOMIC DNA]</scope>
    <source>
        <strain evidence="4">S2_003_000_R2_14</strain>
    </source>
</reference>
<dbReference type="InterPro" id="IPR010031">
    <property type="entry name" value="FAD_lactone_oxidase-like"/>
</dbReference>
<dbReference type="PANTHER" id="PTHR43762:SF1">
    <property type="entry name" value="D-ARABINONO-1,4-LACTONE OXIDASE"/>
    <property type="match status" value="1"/>
</dbReference>
<dbReference type="Pfam" id="PF01565">
    <property type="entry name" value="FAD_binding_4"/>
    <property type="match status" value="1"/>
</dbReference>
<feature type="domain" description="FAD-binding PCMH-type" evidence="3">
    <location>
        <begin position="139"/>
        <end position="338"/>
    </location>
</feature>
<dbReference type="GO" id="GO:0003885">
    <property type="term" value="F:D-arabinono-1,4-lactone oxidase activity"/>
    <property type="evidence" value="ECO:0007669"/>
    <property type="project" value="InterPro"/>
</dbReference>
<proteinExistence type="predicted"/>
<accession>A0A2W5U5S8</accession>
<dbReference type="GO" id="GO:0071949">
    <property type="term" value="F:FAD binding"/>
    <property type="evidence" value="ECO:0007669"/>
    <property type="project" value="InterPro"/>
</dbReference>
<dbReference type="SUPFAM" id="SSF56176">
    <property type="entry name" value="FAD-binding/transporter-associated domain-like"/>
    <property type="match status" value="1"/>
</dbReference>
<gene>
    <name evidence="4" type="ORF">DI536_34765</name>
</gene>
<keyword evidence="1" id="KW-0274">FAD</keyword>
<comment type="caution">
    <text evidence="4">The sequence shown here is derived from an EMBL/GenBank/DDBJ whole genome shotgun (WGS) entry which is preliminary data.</text>
</comment>
<keyword evidence="1" id="KW-0285">Flavoprotein</keyword>
<name>A0A2W5U5S8_9BACT</name>
<dbReference type="Gene3D" id="3.30.43.10">
    <property type="entry name" value="Uridine Diphospho-n-acetylenolpyruvylglucosamine Reductase, domain 2"/>
    <property type="match status" value="1"/>
</dbReference>
<dbReference type="Pfam" id="PF04030">
    <property type="entry name" value="ALO"/>
    <property type="match status" value="1"/>
</dbReference>
<dbReference type="Gene3D" id="3.30.465.10">
    <property type="match status" value="1"/>
</dbReference>
<evidence type="ECO:0000259" key="3">
    <source>
        <dbReference type="PROSITE" id="PS51387"/>
    </source>
</evidence>
<evidence type="ECO:0000256" key="2">
    <source>
        <dbReference type="ARBA" id="ARBA00023002"/>
    </source>
</evidence>
<sequence length="653" mass="71195">MPSALRSPNLIWHPGLARDARPLRADGPISGSPFTTRGAALQAATAARKNDAVTFLIEHGPEGFTVHRYGENARTHVDGHELRFEGPQKAETWLLDATGALHKLANSRFVKSTERDFFQPAAVTGGRKLPSVPAEKQVNHGRNVTWTPRFAFRPGRDIEQLVDVMKWVQHTLPPDVKVKAVGARHAWSPAAATDGVLIHPEGLEFTEAVEGHPELLRVGSGTRVRDLNQTLWQRGQSLPVLGGFDGQTVGGVLPTGTHGSVLSRASLAEELVRSIDLVTPAGEKVRLEPSNGITDAAAFARSNPGWKLIKSDDAFNAGLINVGTFGVVHSYVLAPVPRFHMKEVRTLTTGAEAERILRGGNLTKLMQTDDTGEPTAKFPGHPDRAYHLELLWNPHSDKLVVTSRQPLPEGASEKLRGTAGDDARPSRDLFRTLTVPEEFGRPRWAVALFDELHAVVGTVNDVSNELFPSQAPKQVDRLLEMMPDPGGFIGRSYTVFNIGDGANQLPAQSATISVPIAHDQYLEAMDVLRQTAKQYAAEHGQYQTGPISLRFVKGSKALLGDPVDVCKFEIIFSGNDKADQAHAKALTAAYTKALAAKFGNDVRFHFGQLAPEGFDSKARLNATLPGFGKFQDVRRQFDPSGRMLNAWQEQMFG</sequence>
<dbReference type="InterPro" id="IPR016167">
    <property type="entry name" value="FAD-bd_PCMH_sub1"/>
</dbReference>
<dbReference type="InterPro" id="IPR036318">
    <property type="entry name" value="FAD-bd_PCMH-like_sf"/>
</dbReference>
<dbReference type="PANTHER" id="PTHR43762">
    <property type="entry name" value="L-GULONOLACTONE OXIDASE"/>
    <property type="match status" value="1"/>
</dbReference>
<organism evidence="4 5">
    <name type="scientific">Archangium gephyra</name>
    <dbReference type="NCBI Taxonomy" id="48"/>
    <lineage>
        <taxon>Bacteria</taxon>
        <taxon>Pseudomonadati</taxon>
        <taxon>Myxococcota</taxon>
        <taxon>Myxococcia</taxon>
        <taxon>Myxococcales</taxon>
        <taxon>Cystobacterineae</taxon>
        <taxon>Archangiaceae</taxon>
        <taxon>Archangium</taxon>
    </lineage>
</organism>
<dbReference type="AlphaFoldDB" id="A0A2W5U5S8"/>
<dbReference type="InterPro" id="IPR016169">
    <property type="entry name" value="FAD-bd_PCMH_sub2"/>
</dbReference>
<keyword evidence="2" id="KW-0560">Oxidoreductase</keyword>
<dbReference type="EMBL" id="QFQP01000063">
    <property type="protein sequence ID" value="PZR04168.1"/>
    <property type="molecule type" value="Genomic_DNA"/>
</dbReference>
<dbReference type="GO" id="GO:0016020">
    <property type="term" value="C:membrane"/>
    <property type="evidence" value="ECO:0007669"/>
    <property type="project" value="InterPro"/>
</dbReference>
<evidence type="ECO:0000256" key="1">
    <source>
        <dbReference type="ARBA" id="ARBA00022827"/>
    </source>
</evidence>
<dbReference type="Proteomes" id="UP000249061">
    <property type="component" value="Unassembled WGS sequence"/>
</dbReference>